<accession>A0A8J3YF87</accession>
<dbReference type="PROSITE" id="PS50943">
    <property type="entry name" value="HTH_CROC1"/>
    <property type="match status" value="1"/>
</dbReference>
<dbReference type="SMART" id="SM00382">
    <property type="entry name" value="AAA"/>
    <property type="match status" value="1"/>
</dbReference>
<comment type="caution">
    <text evidence="2">The sequence shown here is derived from an EMBL/GenBank/DDBJ whole genome shotgun (WGS) entry which is preliminary data.</text>
</comment>
<dbReference type="GO" id="GO:0043531">
    <property type="term" value="F:ADP binding"/>
    <property type="evidence" value="ECO:0007669"/>
    <property type="project" value="InterPro"/>
</dbReference>
<evidence type="ECO:0000259" key="1">
    <source>
        <dbReference type="PROSITE" id="PS50943"/>
    </source>
</evidence>
<dbReference type="GO" id="GO:0003677">
    <property type="term" value="F:DNA binding"/>
    <property type="evidence" value="ECO:0007669"/>
    <property type="project" value="InterPro"/>
</dbReference>
<dbReference type="PANTHER" id="PTHR47691">
    <property type="entry name" value="REGULATOR-RELATED"/>
    <property type="match status" value="1"/>
</dbReference>
<keyword evidence="3" id="KW-1185">Reference proteome</keyword>
<dbReference type="SUPFAM" id="SSF47413">
    <property type="entry name" value="lambda repressor-like DNA-binding domains"/>
    <property type="match status" value="1"/>
</dbReference>
<dbReference type="InterPro" id="IPR003593">
    <property type="entry name" value="AAA+_ATPase"/>
</dbReference>
<dbReference type="EMBL" id="BOPF01000001">
    <property type="protein sequence ID" value="GIJ43173.1"/>
    <property type="molecule type" value="Genomic_DNA"/>
</dbReference>
<dbReference type="PANTHER" id="PTHR47691:SF3">
    <property type="entry name" value="HTH-TYPE TRANSCRIPTIONAL REGULATOR RV0890C-RELATED"/>
    <property type="match status" value="1"/>
</dbReference>
<evidence type="ECO:0000313" key="3">
    <source>
        <dbReference type="Proteomes" id="UP000619260"/>
    </source>
</evidence>
<dbReference type="SUPFAM" id="SSF52540">
    <property type="entry name" value="P-loop containing nucleoside triphosphate hydrolases"/>
    <property type="match status" value="1"/>
</dbReference>
<dbReference type="Gene3D" id="1.10.260.40">
    <property type="entry name" value="lambda repressor-like DNA-binding domains"/>
    <property type="match status" value="1"/>
</dbReference>
<feature type="domain" description="HTH cro/C1-type" evidence="1">
    <location>
        <begin position="15"/>
        <end position="72"/>
    </location>
</feature>
<dbReference type="RefSeq" id="WP_203896776.1">
    <property type="nucleotide sequence ID" value="NZ_BOPF01000001.1"/>
</dbReference>
<dbReference type="InterPro" id="IPR027417">
    <property type="entry name" value="P-loop_NTPase"/>
</dbReference>
<protein>
    <recommendedName>
        <fullName evidence="1">HTH cro/C1-type domain-containing protein</fullName>
    </recommendedName>
</protein>
<dbReference type="CDD" id="cd00093">
    <property type="entry name" value="HTH_XRE"/>
    <property type="match status" value="1"/>
</dbReference>
<dbReference type="Gene3D" id="3.40.50.300">
    <property type="entry name" value="P-loop containing nucleotide triphosphate hydrolases"/>
    <property type="match status" value="1"/>
</dbReference>
<proteinExistence type="predicted"/>
<sequence>MGDGAVNSALARLARRERARADLTQEEVAEYAQISVRTIRDLERGAVGRPRRDTLERLARGLGLAGRAADEFVAAGRSLTDDEVEETTISEGTPLAQLPLDTRGFSGRRAELAHLDAVAADPELATRAALTVITGPPGVGKTALAVHWAHRVQRRFPDGQLFISLDGPDPMAGVLAALDVAPDRVPDGTPARAALYRSRLAGRRMVIVLDGAQEADAVRPLLPASPSCAVVVTARPRLVDLVAVDGARPLPLRRLSDADARDLLAARLGPERLAAEPQAAAVLLARCAGLPSALTRVAAEAEFDPDCPLSHLTGRVPGQARAG</sequence>
<dbReference type="InterPro" id="IPR010982">
    <property type="entry name" value="Lambda_DNA-bd_dom_sf"/>
</dbReference>
<organism evidence="2 3">
    <name type="scientific">Virgisporangium aliadipatigenens</name>
    <dbReference type="NCBI Taxonomy" id="741659"/>
    <lineage>
        <taxon>Bacteria</taxon>
        <taxon>Bacillati</taxon>
        <taxon>Actinomycetota</taxon>
        <taxon>Actinomycetes</taxon>
        <taxon>Micromonosporales</taxon>
        <taxon>Micromonosporaceae</taxon>
        <taxon>Virgisporangium</taxon>
    </lineage>
</organism>
<dbReference type="PRINTS" id="PR00364">
    <property type="entry name" value="DISEASERSIST"/>
</dbReference>
<reference evidence="2" key="1">
    <citation type="submission" date="2021-01" db="EMBL/GenBank/DDBJ databases">
        <title>Whole genome shotgun sequence of Virgisporangium aliadipatigenens NBRC 105644.</title>
        <authorList>
            <person name="Komaki H."/>
            <person name="Tamura T."/>
        </authorList>
    </citation>
    <scope>NUCLEOTIDE SEQUENCE</scope>
    <source>
        <strain evidence="2">NBRC 105644</strain>
    </source>
</reference>
<dbReference type="AlphaFoldDB" id="A0A8J3YF87"/>
<dbReference type="Pfam" id="PF13560">
    <property type="entry name" value="HTH_31"/>
    <property type="match status" value="1"/>
</dbReference>
<name>A0A8J3YF87_9ACTN</name>
<evidence type="ECO:0000313" key="2">
    <source>
        <dbReference type="EMBL" id="GIJ43173.1"/>
    </source>
</evidence>
<dbReference type="SMART" id="SM00530">
    <property type="entry name" value="HTH_XRE"/>
    <property type="match status" value="1"/>
</dbReference>
<dbReference type="InterPro" id="IPR001387">
    <property type="entry name" value="Cro/C1-type_HTH"/>
</dbReference>
<dbReference type="Proteomes" id="UP000619260">
    <property type="component" value="Unassembled WGS sequence"/>
</dbReference>
<gene>
    <name evidence="2" type="ORF">Val02_00590</name>
</gene>